<evidence type="ECO:0000256" key="1">
    <source>
        <dbReference type="SAM" id="Phobius"/>
    </source>
</evidence>
<name>A0A1Z5IMY1_9LACO</name>
<accession>A0A1Z5IMY1</accession>
<keyword evidence="3" id="KW-1185">Reference proteome</keyword>
<sequence>MKLRNIWLPASLVTAVLISIGLSGMMWTNPAHSNLSSRTKVTKNSDSSSNTTFQDIYLPSQLISTSNSGKQELLTNSRVNVATDLRDRMSHFTAEKAQTISRGNAKKYLAQLKHKGTILMNYNSAISVNFFRKAFNNQIKIPNQKFNRMQLLLNDPSHLYLLNDQGYRVVRVALKRNKTKLRNSTTNSTTNSMIKHPVTFRLLNGKIILDYPQSVKLRTYSYQLTQQTQDYYANRIMTTNANSNVQIKRHKNSTDYDDHGFRHMTVDKKTDTVNFTDYNSQVKSSSFLQTMNHVYEQLVMVGMPLDSVRFYDYDPSSDTAVFRTYAGGLPVFDQSNFGAIQMKVLDQSSYRMRFSLDSLQIPVPPVQSSATIMSTSDLLKQLKAAGIKVSKVQDIELGYEWSRDRSLAKVVNLSPTWYVKIGNQWQNYRKLLGQE</sequence>
<evidence type="ECO:0008006" key="4">
    <source>
        <dbReference type="Google" id="ProtNLM"/>
    </source>
</evidence>
<dbReference type="Gene3D" id="3.10.450.310">
    <property type="match status" value="1"/>
</dbReference>
<keyword evidence="1" id="KW-0472">Membrane</keyword>
<reference evidence="2 3" key="1">
    <citation type="submission" date="2015-11" db="EMBL/GenBank/DDBJ databases">
        <title>Draft genome sequences of new species of the genus Lactobacillus isolated from orchardgrass silage.</title>
        <authorList>
            <person name="Tohno M."/>
            <person name="Tanizawa Y."/>
            <person name="Arita M."/>
        </authorList>
    </citation>
    <scope>NUCLEOTIDE SEQUENCE [LARGE SCALE GENOMIC DNA]</scope>
    <source>
        <strain evidence="2 3">IWT140</strain>
    </source>
</reference>
<dbReference type="CDD" id="cd15787">
    <property type="entry name" value="YycH_N"/>
    <property type="match status" value="1"/>
</dbReference>
<dbReference type="Proteomes" id="UP000198430">
    <property type="component" value="Unassembled WGS sequence"/>
</dbReference>
<evidence type="ECO:0000313" key="2">
    <source>
        <dbReference type="EMBL" id="GAX03113.1"/>
    </source>
</evidence>
<keyword evidence="1" id="KW-1133">Transmembrane helix</keyword>
<gene>
    <name evidence="2" type="ORF">IWT140_00711</name>
</gene>
<evidence type="ECO:0000313" key="3">
    <source>
        <dbReference type="Proteomes" id="UP000198430"/>
    </source>
</evidence>
<feature type="transmembrane region" description="Helical" evidence="1">
    <location>
        <begin position="7"/>
        <end position="27"/>
    </location>
</feature>
<protein>
    <recommendedName>
        <fullName evidence="4">Regulatory protein YycH domain-containing protein</fullName>
    </recommendedName>
</protein>
<dbReference type="EMBL" id="BCMH01000003">
    <property type="protein sequence ID" value="GAX03113.1"/>
    <property type="molecule type" value="Genomic_DNA"/>
</dbReference>
<organism evidence="2 3">
    <name type="scientific">Secundilactobacillus pentosiphilus</name>
    <dbReference type="NCBI Taxonomy" id="1714682"/>
    <lineage>
        <taxon>Bacteria</taxon>
        <taxon>Bacillati</taxon>
        <taxon>Bacillota</taxon>
        <taxon>Bacilli</taxon>
        <taxon>Lactobacillales</taxon>
        <taxon>Lactobacillaceae</taxon>
        <taxon>Secundilactobacillus</taxon>
    </lineage>
</organism>
<keyword evidence="1" id="KW-0812">Transmembrane</keyword>
<dbReference type="AlphaFoldDB" id="A0A1Z5IMY1"/>
<proteinExistence type="predicted"/>
<comment type="caution">
    <text evidence="2">The sequence shown here is derived from an EMBL/GenBank/DDBJ whole genome shotgun (WGS) entry which is preliminary data.</text>
</comment>
<dbReference type="RefSeq" id="WP_089088086.1">
    <property type="nucleotide sequence ID" value="NZ_BCMH01000003.1"/>
</dbReference>